<dbReference type="eggNOG" id="ENOG5031022">
    <property type="taxonomic scope" value="Bacteria"/>
</dbReference>
<dbReference type="AlphaFoldDB" id="A0A074KUV0"/>
<comment type="caution">
    <text evidence="1">The sequence shown here is derived from an EMBL/GenBank/DDBJ whole genome shotgun (WGS) entry which is preliminary data.</text>
</comment>
<dbReference type="RefSeq" id="WP_035073650.1">
    <property type="nucleotide sequence ID" value="NZ_JMIH01000018.1"/>
</dbReference>
<dbReference type="Proteomes" id="UP000027821">
    <property type="component" value="Unassembled WGS sequence"/>
</dbReference>
<name>A0A074KUV0_9BACT</name>
<dbReference type="EMBL" id="JMIH01000018">
    <property type="protein sequence ID" value="KEO73751.1"/>
    <property type="molecule type" value="Genomic_DNA"/>
</dbReference>
<proteinExistence type="predicted"/>
<keyword evidence="2" id="KW-1185">Reference proteome</keyword>
<gene>
    <name evidence="1" type="ORF">EL17_09550</name>
</gene>
<evidence type="ECO:0000313" key="2">
    <source>
        <dbReference type="Proteomes" id="UP000027821"/>
    </source>
</evidence>
<reference evidence="1 2" key="1">
    <citation type="submission" date="2014-04" db="EMBL/GenBank/DDBJ databases">
        <title>Characterization and application of a salt tolerant electro-active bacterium.</title>
        <authorList>
            <person name="Yang L."/>
            <person name="Wei S."/>
            <person name="Tay Q.X.M."/>
        </authorList>
    </citation>
    <scope>NUCLEOTIDE SEQUENCE [LARGE SCALE GENOMIC DNA]</scope>
    <source>
        <strain evidence="1 2">LY1</strain>
    </source>
</reference>
<protein>
    <submittedName>
        <fullName evidence="1">Uncharacterized protein</fullName>
    </submittedName>
</protein>
<evidence type="ECO:0000313" key="1">
    <source>
        <dbReference type="EMBL" id="KEO73751.1"/>
    </source>
</evidence>
<dbReference type="OrthoDB" id="947646at2"/>
<organism evidence="1 2">
    <name type="scientific">Anditalea andensis</name>
    <dbReference type="NCBI Taxonomy" id="1048983"/>
    <lineage>
        <taxon>Bacteria</taxon>
        <taxon>Pseudomonadati</taxon>
        <taxon>Bacteroidota</taxon>
        <taxon>Cytophagia</taxon>
        <taxon>Cytophagales</taxon>
        <taxon>Cytophagaceae</taxon>
        <taxon>Anditalea</taxon>
    </lineage>
</organism>
<sequence>MDIRKRIKNIWDEIGFLEGIHAKNKKFSNFHRYRSIEEAILAFEQSKIKLFDINKWSSLPGISSAFYLHDTNGESTQEEKPKKGYHIYIDLPGPDPVNWVQIIDVSELQTIAEFTVRPSADPRAEISDQTEIKHFFTDKATSTFRVRRSGKTIYAYQIGKQEEINNSGKKAGSRKVINTIIAETGSLGLQKLQWEKLTNYLVHNQENV</sequence>
<accession>A0A074KUV0</accession>